<organism evidence="3 4">
    <name type="scientific">Chondromyces apiculatus DSM 436</name>
    <dbReference type="NCBI Taxonomy" id="1192034"/>
    <lineage>
        <taxon>Bacteria</taxon>
        <taxon>Pseudomonadati</taxon>
        <taxon>Myxococcota</taxon>
        <taxon>Polyangia</taxon>
        <taxon>Polyangiales</taxon>
        <taxon>Polyangiaceae</taxon>
        <taxon>Chondromyces</taxon>
    </lineage>
</organism>
<dbReference type="Proteomes" id="UP000019678">
    <property type="component" value="Unassembled WGS sequence"/>
</dbReference>
<dbReference type="STRING" id="1192034.CAP_4234"/>
<keyword evidence="4" id="KW-1185">Reference proteome</keyword>
<feature type="region of interest" description="Disordered" evidence="1">
    <location>
        <begin position="27"/>
        <end position="54"/>
    </location>
</feature>
<keyword evidence="2" id="KW-0732">Signal</keyword>
<dbReference type="EMBL" id="ASRX01000030">
    <property type="protein sequence ID" value="EYF04758.1"/>
    <property type="molecule type" value="Genomic_DNA"/>
</dbReference>
<feature type="compositionally biased region" description="Gly residues" evidence="1">
    <location>
        <begin position="31"/>
        <end position="51"/>
    </location>
</feature>
<accession>A0A017T659</accession>
<evidence type="ECO:0000256" key="2">
    <source>
        <dbReference type="SAM" id="SignalP"/>
    </source>
</evidence>
<sequence>MSPLAPLRRLLCSCSLPLMLAACGGDTPAEGQGGSGGSPPTGVGGQGGAGGHPVEERATGVVVGLLNAPSEPFVEATRLRTTLKLDGATVREETWGDGAPAFIPFPMEFDLEAEVDGAEVEVVFERERADGALVQQVGRTRVVAGRKLLLRMTISDAPCAACDDGLTCSWGRCLDPAVSPEHLEDHTPDWASRSWCKPQAAGDPTLMLGKGESDFTPLAEGDVVQVWAGSQGGYHTFFGARMRHLRQSAVTTVHAEVPSLAATIGPFSAVSVFRDYQEAGYCETTGFLFRLDQPLTIDELLGQPMQVTATVSDADGSTQEVTQSVVIDTEILEF</sequence>
<dbReference type="OrthoDB" id="9841324at2"/>
<proteinExistence type="predicted"/>
<evidence type="ECO:0000313" key="4">
    <source>
        <dbReference type="Proteomes" id="UP000019678"/>
    </source>
</evidence>
<name>A0A017T659_9BACT</name>
<gene>
    <name evidence="3" type="ORF">CAP_4234</name>
</gene>
<evidence type="ECO:0000313" key="3">
    <source>
        <dbReference type="EMBL" id="EYF04758.1"/>
    </source>
</evidence>
<evidence type="ECO:0008006" key="5">
    <source>
        <dbReference type="Google" id="ProtNLM"/>
    </source>
</evidence>
<reference evidence="3 4" key="1">
    <citation type="submission" date="2013-05" db="EMBL/GenBank/DDBJ databases">
        <title>Genome assembly of Chondromyces apiculatus DSM 436.</title>
        <authorList>
            <person name="Sharma G."/>
            <person name="Khatri I."/>
            <person name="Kaur C."/>
            <person name="Mayilraj S."/>
            <person name="Subramanian S."/>
        </authorList>
    </citation>
    <scope>NUCLEOTIDE SEQUENCE [LARGE SCALE GENOMIC DNA]</scope>
    <source>
        <strain evidence="3 4">DSM 436</strain>
    </source>
</reference>
<protein>
    <recommendedName>
        <fullName evidence="5">Lipoprotein</fullName>
    </recommendedName>
</protein>
<feature type="chain" id="PRO_5001496648" description="Lipoprotein" evidence="2">
    <location>
        <begin position="25"/>
        <end position="334"/>
    </location>
</feature>
<dbReference type="RefSeq" id="WP_156040982.1">
    <property type="nucleotide sequence ID" value="NZ_ASRX01000030.1"/>
</dbReference>
<comment type="caution">
    <text evidence="3">The sequence shown here is derived from an EMBL/GenBank/DDBJ whole genome shotgun (WGS) entry which is preliminary data.</text>
</comment>
<evidence type="ECO:0000256" key="1">
    <source>
        <dbReference type="SAM" id="MobiDB-lite"/>
    </source>
</evidence>
<dbReference type="AlphaFoldDB" id="A0A017T659"/>
<feature type="signal peptide" evidence="2">
    <location>
        <begin position="1"/>
        <end position="24"/>
    </location>
</feature>